<dbReference type="GO" id="GO:0140359">
    <property type="term" value="F:ABC-type transporter activity"/>
    <property type="evidence" value="ECO:0007669"/>
    <property type="project" value="InterPro"/>
</dbReference>
<evidence type="ECO:0000259" key="4">
    <source>
        <dbReference type="PROSITE" id="PS50893"/>
    </source>
</evidence>
<dbReference type="PANTHER" id="PTHR43875:SF1">
    <property type="entry name" value="OSMOPROTECTIVE COMPOUNDS UPTAKE ATP-BINDING PROTEIN GGTA"/>
    <property type="match status" value="1"/>
</dbReference>
<gene>
    <name evidence="5" type="ORF">SAMN05216187_1062</name>
</gene>
<evidence type="ECO:0000313" key="6">
    <source>
        <dbReference type="Proteomes" id="UP000242700"/>
    </source>
</evidence>
<dbReference type="PROSITE" id="PS50893">
    <property type="entry name" value="ABC_TRANSPORTER_2"/>
    <property type="match status" value="1"/>
</dbReference>
<dbReference type="InterPro" id="IPR027417">
    <property type="entry name" value="P-loop_NTPase"/>
</dbReference>
<dbReference type="InterPro" id="IPR015855">
    <property type="entry name" value="ABC_transpr_MalK-like"/>
</dbReference>
<dbReference type="OrthoDB" id="9790614at2"/>
<dbReference type="CDD" id="cd03301">
    <property type="entry name" value="ABC_MalK_N"/>
    <property type="match status" value="1"/>
</dbReference>
<dbReference type="AlphaFoldDB" id="A0A1G9A3M9"/>
<dbReference type="EMBL" id="FNFI01000006">
    <property type="protein sequence ID" value="SDK21963.1"/>
    <property type="molecule type" value="Genomic_DNA"/>
</dbReference>
<dbReference type="Gene3D" id="2.40.50.140">
    <property type="entry name" value="Nucleic acid-binding proteins"/>
    <property type="match status" value="1"/>
</dbReference>
<dbReference type="InterPro" id="IPR008995">
    <property type="entry name" value="Mo/tungstate-bd_C_term_dom"/>
</dbReference>
<dbReference type="GO" id="GO:0008643">
    <property type="term" value="P:carbohydrate transport"/>
    <property type="evidence" value="ECO:0007669"/>
    <property type="project" value="InterPro"/>
</dbReference>
<dbReference type="GO" id="GO:0055052">
    <property type="term" value="C:ATP-binding cassette (ABC) transporter complex, substrate-binding subunit-containing"/>
    <property type="evidence" value="ECO:0007669"/>
    <property type="project" value="TreeGrafter"/>
</dbReference>
<dbReference type="RefSeq" id="WP_092597359.1">
    <property type="nucleotide sequence ID" value="NZ_FNFI01000006.1"/>
</dbReference>
<keyword evidence="1" id="KW-0813">Transport</keyword>
<sequence length="361" mass="40405">MAHLHFKHIQKQYSSTDGPVIKDFNMEVEDGEFIVLVGPSGCGKSTMLKMIAGLEDVTAGEFFMNGTKMNSIPSKDRNISMVFQNYALYPHMTVFDNIAFGLKIKKTSKQDIKEKVEDAAAVLGLTDYLHRKPQSLSGGQRQRTALGRAIVRDADLLLMDEPLSNLDAMLRIKMRKEIIQLHKRLKTTTIYVTHDQTEALTMASRIAVMNQGEIMQTGTPQAVYKSPENLFTAKFIGSPAMNIFEVFFDGSELIIGSSQIPISKSAQQMLAEQGYTQQKIYFGIRPENIHPGSLHAESFNIKVRVSELLGSEYLIDGDFEGFDIGIKANTPLQPGDNLAVSFDMSHAHYFDLNSEQRIDHF</sequence>
<accession>A0A1G9A3M9</accession>
<dbReference type="InterPro" id="IPR012340">
    <property type="entry name" value="NA-bd_OB-fold"/>
</dbReference>
<dbReference type="FunFam" id="3.40.50.300:FF:000042">
    <property type="entry name" value="Maltose/maltodextrin ABC transporter, ATP-binding protein"/>
    <property type="match status" value="1"/>
</dbReference>
<dbReference type="InterPro" id="IPR003593">
    <property type="entry name" value="AAA+_ATPase"/>
</dbReference>
<dbReference type="Pfam" id="PF00005">
    <property type="entry name" value="ABC_tran"/>
    <property type="match status" value="1"/>
</dbReference>
<name>A0A1G9A3M9_9STAP</name>
<keyword evidence="5" id="KW-0762">Sugar transport</keyword>
<keyword evidence="2" id="KW-0547">Nucleotide-binding</keyword>
<dbReference type="Gene3D" id="2.40.50.100">
    <property type="match status" value="1"/>
</dbReference>
<dbReference type="SUPFAM" id="SSF50331">
    <property type="entry name" value="MOP-like"/>
    <property type="match status" value="1"/>
</dbReference>
<dbReference type="InterPro" id="IPR040582">
    <property type="entry name" value="OB_MalK-like"/>
</dbReference>
<dbReference type="GO" id="GO:0005524">
    <property type="term" value="F:ATP binding"/>
    <property type="evidence" value="ECO:0007669"/>
    <property type="project" value="UniProtKB-KW"/>
</dbReference>
<feature type="domain" description="ABC transporter" evidence="4">
    <location>
        <begin position="4"/>
        <end position="236"/>
    </location>
</feature>
<keyword evidence="3 5" id="KW-0067">ATP-binding</keyword>
<dbReference type="Gene3D" id="3.40.50.300">
    <property type="entry name" value="P-loop containing nucleotide triphosphate hydrolases"/>
    <property type="match status" value="1"/>
</dbReference>
<dbReference type="InterPro" id="IPR047641">
    <property type="entry name" value="ABC_transpr_MalK/UgpC-like"/>
</dbReference>
<proteinExistence type="predicted"/>
<evidence type="ECO:0000256" key="1">
    <source>
        <dbReference type="ARBA" id="ARBA00022448"/>
    </source>
</evidence>
<dbReference type="SMART" id="SM00382">
    <property type="entry name" value="AAA"/>
    <property type="match status" value="1"/>
</dbReference>
<dbReference type="InterPro" id="IPR003439">
    <property type="entry name" value="ABC_transporter-like_ATP-bd"/>
</dbReference>
<dbReference type="Pfam" id="PF17912">
    <property type="entry name" value="OB_MalK"/>
    <property type="match status" value="1"/>
</dbReference>
<dbReference type="STRING" id="586411.SAMN05216187_1062"/>
<dbReference type="Proteomes" id="UP000242700">
    <property type="component" value="Unassembled WGS sequence"/>
</dbReference>
<evidence type="ECO:0000313" key="5">
    <source>
        <dbReference type="EMBL" id="SDK21963.1"/>
    </source>
</evidence>
<protein>
    <submittedName>
        <fullName evidence="5">Multiple sugar transport system ATP-binding protein</fullName>
    </submittedName>
</protein>
<dbReference type="GO" id="GO:0016887">
    <property type="term" value="F:ATP hydrolysis activity"/>
    <property type="evidence" value="ECO:0007669"/>
    <property type="project" value="InterPro"/>
</dbReference>
<evidence type="ECO:0000256" key="2">
    <source>
        <dbReference type="ARBA" id="ARBA00022741"/>
    </source>
</evidence>
<reference evidence="6" key="1">
    <citation type="submission" date="2016-10" db="EMBL/GenBank/DDBJ databases">
        <authorList>
            <person name="Varghese N."/>
            <person name="Submissions S."/>
        </authorList>
    </citation>
    <scope>NUCLEOTIDE SEQUENCE [LARGE SCALE GENOMIC DNA]</scope>
    <source>
        <strain evidence="6">CGMCC 1.8911</strain>
    </source>
</reference>
<dbReference type="PANTHER" id="PTHR43875">
    <property type="entry name" value="MALTODEXTRIN IMPORT ATP-BINDING PROTEIN MSMX"/>
    <property type="match status" value="1"/>
</dbReference>
<organism evidence="5 6">
    <name type="scientific">Jeotgalicoccus aerolatus</name>
    <dbReference type="NCBI Taxonomy" id="709510"/>
    <lineage>
        <taxon>Bacteria</taxon>
        <taxon>Bacillati</taxon>
        <taxon>Bacillota</taxon>
        <taxon>Bacilli</taxon>
        <taxon>Bacillales</taxon>
        <taxon>Staphylococcaceae</taxon>
        <taxon>Jeotgalicoccus</taxon>
    </lineage>
</organism>
<dbReference type="SUPFAM" id="SSF52540">
    <property type="entry name" value="P-loop containing nucleoside triphosphate hydrolases"/>
    <property type="match status" value="1"/>
</dbReference>
<evidence type="ECO:0000256" key="3">
    <source>
        <dbReference type="ARBA" id="ARBA00022840"/>
    </source>
</evidence>
<dbReference type="NCBIfam" id="NF008653">
    <property type="entry name" value="PRK11650.1"/>
    <property type="match status" value="1"/>
</dbReference>